<dbReference type="Pfam" id="PF04717">
    <property type="entry name" value="Phage_base_V"/>
    <property type="match status" value="1"/>
</dbReference>
<organism evidence="2 3">
    <name type="scientific">Grimontia celer</name>
    <dbReference type="NCBI Taxonomy" id="1796497"/>
    <lineage>
        <taxon>Bacteria</taxon>
        <taxon>Pseudomonadati</taxon>
        <taxon>Pseudomonadota</taxon>
        <taxon>Gammaproteobacteria</taxon>
        <taxon>Vibrionales</taxon>
        <taxon>Vibrionaceae</taxon>
        <taxon>Grimontia</taxon>
    </lineage>
</organism>
<dbReference type="AlphaFoldDB" id="A0A128F5R9"/>
<name>A0A128F5R9_9GAMM</name>
<dbReference type="InterPro" id="IPR006531">
    <property type="entry name" value="Gp5/Vgr_OB"/>
</dbReference>
<accession>A0A128F5R9</accession>
<gene>
    <name evidence="2" type="ORF">GCE9029_02795</name>
</gene>
<sequence length="171" mass="17496">MTTPLYGKFRGTVVNNVDPMQQGRILATVPSVSGMVPGSWCMPCLPVLGLNSGIFSVPPIGAGVWIEFEQGDVDYPIWTGCFAGSPSDVPTLARTAVPPISAITLQTMAKNGIVICDIGGPMGMGGITLQTATGATLSVTDAGIFINNGKGAQISMVGPTVDINNGALTIT</sequence>
<feature type="domain" description="Gp5/Type VI secretion system Vgr protein OB-fold" evidence="1">
    <location>
        <begin position="10"/>
        <end position="82"/>
    </location>
</feature>
<keyword evidence="3" id="KW-1185">Reference proteome</keyword>
<dbReference type="Gene3D" id="2.40.50.230">
    <property type="entry name" value="Gp5 N-terminal domain"/>
    <property type="match status" value="1"/>
</dbReference>
<proteinExistence type="predicted"/>
<dbReference type="EMBL" id="FIZX01000002">
    <property type="protein sequence ID" value="CZF81734.1"/>
    <property type="molecule type" value="Genomic_DNA"/>
</dbReference>
<dbReference type="OrthoDB" id="9762420at2"/>
<evidence type="ECO:0000313" key="3">
    <source>
        <dbReference type="Proteomes" id="UP000071641"/>
    </source>
</evidence>
<evidence type="ECO:0000313" key="2">
    <source>
        <dbReference type="EMBL" id="CZF81734.1"/>
    </source>
</evidence>
<reference evidence="3" key="1">
    <citation type="submission" date="2016-02" db="EMBL/GenBank/DDBJ databases">
        <authorList>
            <person name="Rodrigo-Torres Lidia"/>
            <person name="Arahal R.David."/>
        </authorList>
    </citation>
    <scope>NUCLEOTIDE SEQUENCE [LARGE SCALE GENOMIC DNA]</scope>
    <source>
        <strain evidence="3">CECT 9029</strain>
    </source>
</reference>
<dbReference type="SUPFAM" id="SSF69255">
    <property type="entry name" value="gp5 N-terminal domain-like"/>
    <property type="match status" value="1"/>
</dbReference>
<evidence type="ECO:0000259" key="1">
    <source>
        <dbReference type="Pfam" id="PF04717"/>
    </source>
</evidence>
<dbReference type="Proteomes" id="UP000071641">
    <property type="component" value="Unassembled WGS sequence"/>
</dbReference>
<dbReference type="InterPro" id="IPR037026">
    <property type="entry name" value="Vgr_OB-fold_dom_sf"/>
</dbReference>
<protein>
    <submittedName>
        <fullName evidence="2">Phage-related baseplate assembly protein</fullName>
    </submittedName>
</protein>
<dbReference type="RefSeq" id="WP_046303122.1">
    <property type="nucleotide sequence ID" value="NZ_FIZX01000002.1"/>
</dbReference>
<dbReference type="STRING" id="1796497.GCE9029_02795"/>